<gene>
    <name evidence="2" type="ORF">RPR59_05495</name>
</gene>
<accession>A0ABZ0BBH0</accession>
<dbReference type="EMBL" id="CP135076">
    <property type="protein sequence ID" value="WNO54703.1"/>
    <property type="molecule type" value="Genomic_DNA"/>
</dbReference>
<reference evidence="2 3" key="1">
    <citation type="submission" date="2023-09" db="EMBL/GenBank/DDBJ databases">
        <authorList>
            <person name="Rey-Velasco X."/>
        </authorList>
    </citation>
    <scope>NUCLEOTIDE SEQUENCE [LARGE SCALE GENOMIC DNA]</scope>
    <source>
        <strain evidence="2 3">W311</strain>
    </source>
</reference>
<dbReference type="RefSeq" id="WP_313917491.1">
    <property type="nucleotide sequence ID" value="NZ_CP135076.1"/>
</dbReference>
<organism evidence="2 3">
    <name type="scientific">Stakelama saccharophila</name>
    <dbReference type="NCBI Taxonomy" id="3075605"/>
    <lineage>
        <taxon>Bacteria</taxon>
        <taxon>Pseudomonadati</taxon>
        <taxon>Pseudomonadota</taxon>
        <taxon>Alphaproteobacteria</taxon>
        <taxon>Sphingomonadales</taxon>
        <taxon>Sphingomonadaceae</taxon>
        <taxon>Stakelama</taxon>
    </lineage>
</organism>
<evidence type="ECO:0000313" key="2">
    <source>
        <dbReference type="EMBL" id="WNO54703.1"/>
    </source>
</evidence>
<evidence type="ECO:0000256" key="1">
    <source>
        <dbReference type="SAM" id="MobiDB-lite"/>
    </source>
</evidence>
<evidence type="ECO:0000313" key="3">
    <source>
        <dbReference type="Proteomes" id="UP001302249"/>
    </source>
</evidence>
<feature type="region of interest" description="Disordered" evidence="1">
    <location>
        <begin position="174"/>
        <end position="274"/>
    </location>
</feature>
<proteinExistence type="predicted"/>
<protein>
    <submittedName>
        <fullName evidence="2">Uncharacterized protein</fullName>
    </submittedName>
</protein>
<name>A0ABZ0BBH0_9SPHN</name>
<feature type="compositionally biased region" description="Basic and acidic residues" evidence="1">
    <location>
        <begin position="182"/>
        <end position="199"/>
    </location>
</feature>
<feature type="compositionally biased region" description="Low complexity" evidence="1">
    <location>
        <begin position="242"/>
        <end position="254"/>
    </location>
</feature>
<keyword evidence="3" id="KW-1185">Reference proteome</keyword>
<sequence length="274" mass="28754">MQPLGKIALMMSGAVAAALPIGMAIGGDISDHMRRDYAYGFDTPDPGTNRGLAERYADGGESASAQRPVERASAGDITDAAFDDDSYLDAYGRQRDEAAAMHADLARDGDGFGPDGDFDSNLRDAVYPEPYEDGADEMGDAYDAYGPADVGDGGHRHRHAGRAPGMVVVDDADGYVPPRSDPYADIRPARRARADRYRVDTPQGSVTVMTGRRSAPDGFASDFDRDDAVVDGERTAGVSSDAPAAPRPAASIAPEGRSGSGSGPAEPMDYPAFD</sequence>
<feature type="compositionally biased region" description="Basic and acidic residues" evidence="1">
    <location>
        <begin position="222"/>
        <end position="234"/>
    </location>
</feature>
<feature type="region of interest" description="Disordered" evidence="1">
    <location>
        <begin position="40"/>
        <end position="76"/>
    </location>
</feature>
<dbReference type="Proteomes" id="UP001302249">
    <property type="component" value="Chromosome"/>
</dbReference>